<dbReference type="Pfam" id="PF00817">
    <property type="entry name" value="IMS"/>
    <property type="match status" value="1"/>
</dbReference>
<evidence type="ECO:0000313" key="6">
    <source>
        <dbReference type="EMBL" id="KAL3865939.1"/>
    </source>
</evidence>
<dbReference type="Pfam" id="PF14377">
    <property type="entry name" value="UBM"/>
    <property type="match status" value="2"/>
</dbReference>
<evidence type="ECO:0000256" key="3">
    <source>
        <dbReference type="ARBA" id="ARBA00022679"/>
    </source>
</evidence>
<dbReference type="FunFam" id="3.40.1170.60:FF:000006">
    <property type="entry name" value="DNA polymerase iota"/>
    <property type="match status" value="1"/>
</dbReference>
<dbReference type="PIRSF" id="PIRSF036603">
    <property type="entry name" value="DPol_eta"/>
    <property type="match status" value="1"/>
</dbReference>
<evidence type="ECO:0000313" key="7">
    <source>
        <dbReference type="Proteomes" id="UP001634394"/>
    </source>
</evidence>
<dbReference type="PANTHER" id="PTHR46404">
    <property type="entry name" value="DNA POLYMERASE IOTA"/>
    <property type="match status" value="1"/>
</dbReference>
<comment type="caution">
    <text evidence="6">The sequence shown here is derived from an EMBL/GenBank/DDBJ whole genome shotgun (WGS) entry which is preliminary data.</text>
</comment>
<keyword evidence="2" id="KW-0237">DNA synthesis</keyword>
<keyword evidence="3" id="KW-0808">Transferase</keyword>
<dbReference type="FunFam" id="3.30.1490.100:FF:000003">
    <property type="entry name" value="Polymerase (DNA directed) iota"/>
    <property type="match status" value="1"/>
</dbReference>
<organism evidence="6 7">
    <name type="scientific">Sinanodonta woodiana</name>
    <name type="common">Chinese pond mussel</name>
    <name type="synonym">Anodonta woodiana</name>
    <dbReference type="NCBI Taxonomy" id="1069815"/>
    <lineage>
        <taxon>Eukaryota</taxon>
        <taxon>Metazoa</taxon>
        <taxon>Spiralia</taxon>
        <taxon>Lophotrochozoa</taxon>
        <taxon>Mollusca</taxon>
        <taxon>Bivalvia</taxon>
        <taxon>Autobranchia</taxon>
        <taxon>Heteroconchia</taxon>
        <taxon>Palaeoheterodonta</taxon>
        <taxon>Unionida</taxon>
        <taxon>Unionoidea</taxon>
        <taxon>Unionidae</taxon>
        <taxon>Unioninae</taxon>
        <taxon>Sinanodonta</taxon>
    </lineage>
</organism>
<proteinExistence type="inferred from homology"/>
<evidence type="ECO:0000259" key="5">
    <source>
        <dbReference type="PROSITE" id="PS50173"/>
    </source>
</evidence>
<dbReference type="AlphaFoldDB" id="A0ABD3VWE5"/>
<dbReference type="PROSITE" id="PS50173">
    <property type="entry name" value="UMUC"/>
    <property type="match status" value="1"/>
</dbReference>
<accession>A0ABD3VWE5</accession>
<dbReference type="PANTHER" id="PTHR46404:SF1">
    <property type="entry name" value="DNA POLYMERASE IOTA"/>
    <property type="match status" value="1"/>
</dbReference>
<dbReference type="Gene3D" id="3.40.1170.60">
    <property type="match status" value="1"/>
</dbReference>
<dbReference type="InterPro" id="IPR017961">
    <property type="entry name" value="DNA_pol_Y-fam_little_finger"/>
</dbReference>
<dbReference type="GO" id="GO:0071897">
    <property type="term" value="P:DNA biosynthetic process"/>
    <property type="evidence" value="ECO:0007669"/>
    <property type="project" value="UniProtKB-KW"/>
</dbReference>
<feature type="region of interest" description="Disordered" evidence="4">
    <location>
        <begin position="647"/>
        <end position="666"/>
    </location>
</feature>
<dbReference type="Gene3D" id="3.30.70.270">
    <property type="match status" value="1"/>
</dbReference>
<reference evidence="6 7" key="1">
    <citation type="submission" date="2024-11" db="EMBL/GenBank/DDBJ databases">
        <title>Chromosome-level genome assembly of the freshwater bivalve Anodonta woodiana.</title>
        <authorList>
            <person name="Chen X."/>
        </authorList>
    </citation>
    <scope>NUCLEOTIDE SEQUENCE [LARGE SCALE GENOMIC DNA]</scope>
    <source>
        <strain evidence="6">MN2024</strain>
        <tissue evidence="6">Gills</tissue>
    </source>
</reference>
<sequence length="892" mass="100770">MDSSDECVSPECGSDIDLENEDWGQPTSCSYSDGQIHIPATSSHVFQQCNESRCTETTSSDRTSARLEHPRTILHFDIDCFYAQVEMIRNPELKDKPLGIQQKYLLVTCNYKAREFGVNKMMSVKDAKEKCPNLVLISGEDLTHYRKMSYQISEFLTRYSSKVERLGFDENIIDITNMVQQRIHLGNCVLEIKGHIYGKDGASISKDNLSPESCKCGCHTRLAVGSQIAEDIRDALFHELGITCCGGISYNKLLSKLVAGTHKPNQQTTLFPEQTQELLKSLKHVRQIPGVGWSTCKVLEAMSITSVREVQSASLENLEKELGKPLAMTIKQLCDGIDDTPVHPYGLPQTMSDEDSFRKLASVSEAKEKIRELLHSLLKRLLEDGRVPKTFRLTVRKFQTGKNKYTCRESRQCPVFPSVFLNFSSDTLEQVCNQIEKIAMNLFTKLVDTNQPFHLTLINVAFAKLEQKSKISIANYFSPTKQKRKEFEENLKESNAKRSRLETDRDTEDNIRILLSQEKKPAGLLKWLRTSFTNEDVGNNNTRVLDPESDGGNIHRNQKSESMLLLGKVFEGTSVQRTEKDGMQTDSDQRSYKYTFRLPKDVDQSVFSELPASIQQELIQSFSTETVTGKIKCNGKNDILQQMSPASEITSATKRQTESVKSNPSSDCRVTDISRKLIDSRTSMSNKLVQSFTEQNTLQRYSFSNVQETLKSKQNTKIQSCSVTEGVTHTQNQSVCNCIQGEQQILLIDSCTHNVRSLHSLHSSISTDESVQNKWCLFCKQYAMSKCSEENALVGDNKYLKQTIDIEDDLQIETQRPQLPISPEKHLEIPLDVDKDIFLSLPPDIQKEIILDCQIRSKSQAVKTGVNANSKHGKMSKSIKSSKGILSYFSKC</sequence>
<dbReference type="InterPro" id="IPR053848">
    <property type="entry name" value="IMS_HHH_1"/>
</dbReference>
<dbReference type="InterPro" id="IPR001126">
    <property type="entry name" value="UmuC"/>
</dbReference>
<protein>
    <recommendedName>
        <fullName evidence="5">UmuC domain-containing protein</fullName>
    </recommendedName>
</protein>
<dbReference type="SUPFAM" id="SSF100879">
    <property type="entry name" value="Lesion bypass DNA polymerase (Y-family), little finger domain"/>
    <property type="match status" value="1"/>
</dbReference>
<dbReference type="Pfam" id="PF21999">
    <property type="entry name" value="IMS_HHH_1"/>
    <property type="match status" value="1"/>
</dbReference>
<dbReference type="SUPFAM" id="SSF56672">
    <property type="entry name" value="DNA/RNA polymerases"/>
    <property type="match status" value="1"/>
</dbReference>
<gene>
    <name evidence="6" type="ORF">ACJMK2_043284</name>
</gene>
<dbReference type="InterPro" id="IPR043502">
    <property type="entry name" value="DNA/RNA_pol_sf"/>
</dbReference>
<evidence type="ECO:0000256" key="2">
    <source>
        <dbReference type="ARBA" id="ARBA00022634"/>
    </source>
</evidence>
<comment type="similarity">
    <text evidence="1">Belongs to the DNA polymerase type-Y family.</text>
</comment>
<dbReference type="Gene3D" id="6.10.250.1630">
    <property type="match status" value="1"/>
</dbReference>
<dbReference type="Proteomes" id="UP001634394">
    <property type="component" value="Unassembled WGS sequence"/>
</dbReference>
<dbReference type="InterPro" id="IPR025527">
    <property type="entry name" value="HUWE1/Rev1_UBM"/>
</dbReference>
<dbReference type="InterPro" id="IPR043128">
    <property type="entry name" value="Rev_trsase/Diguanyl_cyclase"/>
</dbReference>
<dbReference type="GO" id="GO:0016740">
    <property type="term" value="F:transferase activity"/>
    <property type="evidence" value="ECO:0007669"/>
    <property type="project" value="UniProtKB-KW"/>
</dbReference>
<dbReference type="Pfam" id="PF11799">
    <property type="entry name" value="IMS_C"/>
    <property type="match status" value="1"/>
</dbReference>
<evidence type="ECO:0000256" key="4">
    <source>
        <dbReference type="SAM" id="MobiDB-lite"/>
    </source>
</evidence>
<dbReference type="EMBL" id="JBJQND010000009">
    <property type="protein sequence ID" value="KAL3865939.1"/>
    <property type="molecule type" value="Genomic_DNA"/>
</dbReference>
<keyword evidence="7" id="KW-1185">Reference proteome</keyword>
<dbReference type="Gene3D" id="1.10.150.20">
    <property type="entry name" value="5' to 3' exonuclease, C-terminal subdomain"/>
    <property type="match status" value="1"/>
</dbReference>
<evidence type="ECO:0000256" key="1">
    <source>
        <dbReference type="ARBA" id="ARBA00010945"/>
    </source>
</evidence>
<dbReference type="InterPro" id="IPR036775">
    <property type="entry name" value="DNA_pol_Y-fam_lit_finger_sf"/>
</dbReference>
<dbReference type="Gene3D" id="3.30.1490.100">
    <property type="entry name" value="DNA polymerase, Y-family, little finger domain"/>
    <property type="match status" value="1"/>
</dbReference>
<name>A0ABD3VWE5_SINWO</name>
<feature type="domain" description="UmuC" evidence="5">
    <location>
        <begin position="73"/>
        <end position="292"/>
    </location>
</feature>